<dbReference type="InterPro" id="IPR036907">
    <property type="entry name" value="5'-Nucleotdase_C_sf"/>
</dbReference>
<feature type="signal peptide" evidence="2">
    <location>
        <begin position="1"/>
        <end position="19"/>
    </location>
</feature>
<evidence type="ECO:0000313" key="6">
    <source>
        <dbReference type="Proteomes" id="UP001254608"/>
    </source>
</evidence>
<comment type="caution">
    <text evidence="5">The sequence shown here is derived from an EMBL/GenBank/DDBJ whole genome shotgun (WGS) entry which is preliminary data.</text>
</comment>
<dbReference type="InterPro" id="IPR004843">
    <property type="entry name" value="Calcineurin-like_PHP"/>
</dbReference>
<dbReference type="SUPFAM" id="SSF56300">
    <property type="entry name" value="Metallo-dependent phosphatases"/>
    <property type="match status" value="1"/>
</dbReference>
<dbReference type="InterPro" id="IPR029052">
    <property type="entry name" value="Metallo-depent_PP-like"/>
</dbReference>
<proteinExistence type="inferred from homology"/>
<keyword evidence="1 2" id="KW-0732">Signal</keyword>
<dbReference type="Pfam" id="PF02872">
    <property type="entry name" value="5_nucleotid_C"/>
    <property type="match status" value="1"/>
</dbReference>
<evidence type="ECO:0000259" key="3">
    <source>
        <dbReference type="Pfam" id="PF00149"/>
    </source>
</evidence>
<dbReference type="EMBL" id="JAVRIC010000007">
    <property type="protein sequence ID" value="MDT0497166.1"/>
    <property type="molecule type" value="Genomic_DNA"/>
</dbReference>
<dbReference type="PRINTS" id="PR01607">
    <property type="entry name" value="APYRASEFAMLY"/>
</dbReference>
<evidence type="ECO:0000313" key="5">
    <source>
        <dbReference type="EMBL" id="MDT0497166.1"/>
    </source>
</evidence>
<organism evidence="5 6">
    <name type="scientific">Banduia mediterranea</name>
    <dbReference type="NCBI Taxonomy" id="3075609"/>
    <lineage>
        <taxon>Bacteria</taxon>
        <taxon>Pseudomonadati</taxon>
        <taxon>Pseudomonadota</taxon>
        <taxon>Gammaproteobacteria</taxon>
        <taxon>Nevskiales</taxon>
        <taxon>Algiphilaceae</taxon>
        <taxon>Banduia</taxon>
    </lineage>
</organism>
<dbReference type="Gene3D" id="3.90.780.10">
    <property type="entry name" value="5'-Nucleotidase, C-terminal domain"/>
    <property type="match status" value="1"/>
</dbReference>
<feature type="chain" id="PRO_5044981320" evidence="2">
    <location>
        <begin position="20"/>
        <end position="582"/>
    </location>
</feature>
<evidence type="ECO:0000256" key="2">
    <source>
        <dbReference type="RuleBase" id="RU362119"/>
    </source>
</evidence>
<gene>
    <name evidence="5" type="ORF">RM530_07280</name>
</gene>
<keyword evidence="6" id="KW-1185">Reference proteome</keyword>
<dbReference type="Gene3D" id="3.60.21.10">
    <property type="match status" value="1"/>
</dbReference>
<accession>A0ABU2WH17</accession>
<dbReference type="InterPro" id="IPR008334">
    <property type="entry name" value="5'-Nucleotdase_C"/>
</dbReference>
<name>A0ABU2WH17_9GAMM</name>
<dbReference type="PANTHER" id="PTHR11575:SF24">
    <property type="entry name" value="5'-NUCLEOTIDASE"/>
    <property type="match status" value="1"/>
</dbReference>
<keyword evidence="2" id="KW-0547">Nucleotide-binding</keyword>
<evidence type="ECO:0000259" key="4">
    <source>
        <dbReference type="Pfam" id="PF02872"/>
    </source>
</evidence>
<comment type="similarity">
    <text evidence="2">Belongs to the 5'-nucleotidase family.</text>
</comment>
<dbReference type="InterPro" id="IPR006179">
    <property type="entry name" value="5_nucleotidase/apyrase"/>
</dbReference>
<sequence>MNPSTLLPYRAGLVFTAFATLLLAACASTPPAPTQTATIKLIAFNDFHGNLAPPGRGLEVPDPADASATLRLPTGGVAYLAGAVSELRAQNPLNVVVAAGDLISASPPTAALFRQEPSIEALNALGLEYSAVGNHEFDQGIDELRRLQNGGCGGPGAPGTESCVKGPFTGARFRYLGANVTEQASDTPAFPPYLIKRFQVDGRSIGVAFIGEVLKGTPAMVTASGIAGLEFHDEADTANALVPEIRAQGVEAIVLLLHEGGYKQGGFDACEGLSGPAVGILQRLDPAIDVVISGHTHQAYNCRVDGRLLTSAASYGRVISDIDLLVDRASGEVISASARNLPVINQPVPEAPQWPAFTPDPVVTAIAAQYEALAAPLANRVVGRADGMVSRQVNAHGESALGDVIADAQLAATRMQGAQIALMNPGGIRADLGYGPYSAQGTPITWGEVFTAQPFGNNLVTMTLSGAQIHRLLESQWNLGAESALLQVSAGFSYAWDGRRPIGQRIDADSISLDGNTIEPDQSYRVTVNNFLAGGGDGFEMLTAGADVTVAGSDLDAMLDWLATASPLAASSHGRIHRLDAP</sequence>
<dbReference type="SUPFAM" id="SSF55816">
    <property type="entry name" value="5'-nucleotidase (syn. UDP-sugar hydrolase), C-terminal domain"/>
    <property type="match status" value="1"/>
</dbReference>
<dbReference type="RefSeq" id="WP_311364558.1">
    <property type="nucleotide sequence ID" value="NZ_JAVRIC010000007.1"/>
</dbReference>
<feature type="domain" description="Calcineurin-like phosphoesterase" evidence="3">
    <location>
        <begin position="40"/>
        <end position="298"/>
    </location>
</feature>
<keyword evidence="2" id="KW-0378">Hydrolase</keyword>
<dbReference type="PANTHER" id="PTHR11575">
    <property type="entry name" value="5'-NUCLEOTIDASE-RELATED"/>
    <property type="match status" value="1"/>
</dbReference>
<dbReference type="Pfam" id="PF00149">
    <property type="entry name" value="Metallophos"/>
    <property type="match status" value="1"/>
</dbReference>
<dbReference type="Proteomes" id="UP001254608">
    <property type="component" value="Unassembled WGS sequence"/>
</dbReference>
<evidence type="ECO:0000256" key="1">
    <source>
        <dbReference type="ARBA" id="ARBA00022729"/>
    </source>
</evidence>
<protein>
    <submittedName>
        <fullName evidence="5">Bifunctional metallophosphatase/5'-nucleotidase</fullName>
    </submittedName>
</protein>
<feature type="domain" description="5'-Nucleotidase C-terminal" evidence="4">
    <location>
        <begin position="381"/>
        <end position="543"/>
    </location>
</feature>
<reference evidence="5 6" key="1">
    <citation type="submission" date="2023-09" db="EMBL/GenBank/DDBJ databases">
        <authorList>
            <person name="Rey-Velasco X."/>
        </authorList>
    </citation>
    <scope>NUCLEOTIDE SEQUENCE [LARGE SCALE GENOMIC DNA]</scope>
    <source>
        <strain evidence="5 6">W345</strain>
    </source>
</reference>